<organism evidence="8">
    <name type="scientific">Acyrthosiphon pisum</name>
    <name type="common">Pea aphid</name>
    <dbReference type="NCBI Taxonomy" id="7029"/>
    <lineage>
        <taxon>Eukaryota</taxon>
        <taxon>Metazoa</taxon>
        <taxon>Ecdysozoa</taxon>
        <taxon>Arthropoda</taxon>
        <taxon>Hexapoda</taxon>
        <taxon>Insecta</taxon>
        <taxon>Pterygota</taxon>
        <taxon>Neoptera</taxon>
        <taxon>Paraneoptera</taxon>
        <taxon>Hemiptera</taxon>
        <taxon>Sternorrhyncha</taxon>
        <taxon>Aphidomorpha</taxon>
        <taxon>Aphidoidea</taxon>
        <taxon>Aphididae</taxon>
        <taxon>Macrosiphini</taxon>
        <taxon>Acyrthosiphon</taxon>
    </lineage>
</organism>
<proteinExistence type="evidence at transcript level"/>
<gene>
    <name evidence="8" type="primary">ACYPI003781</name>
    <name evidence="9" type="synonym">100162636</name>
</gene>
<reference evidence="8" key="1">
    <citation type="submission" date="2009-06" db="EMBL/GenBank/DDBJ databases">
        <title>A full-length cDNA resource of the pea aphid, Acyrthosiphon pisum.</title>
        <authorList>
            <person name="Shigenobu S."/>
            <person name="Nakabachi A."/>
            <person name="Richards S."/>
        </authorList>
    </citation>
    <scope>NUCLEOTIDE SEQUENCE</scope>
    <source>
        <strain evidence="8">LSR1</strain>
        <tissue evidence="8">Whole body</tissue>
    </source>
</reference>
<dbReference type="InParanoid" id="C4WVV1"/>
<dbReference type="Pfam" id="PF05485">
    <property type="entry name" value="THAP"/>
    <property type="match status" value="1"/>
</dbReference>
<dbReference type="Proteomes" id="UP000007819">
    <property type="component" value="Chromosome A1"/>
</dbReference>
<dbReference type="PROSITE" id="PS50950">
    <property type="entry name" value="ZF_THAP"/>
    <property type="match status" value="1"/>
</dbReference>
<dbReference type="PANTHER" id="PTHR46927:SF3">
    <property type="entry name" value="THAP-TYPE DOMAIN-CONTAINING PROTEIN"/>
    <property type="match status" value="1"/>
</dbReference>
<dbReference type="SUPFAM" id="SSF57716">
    <property type="entry name" value="Glucocorticoid receptor-like (DNA-binding domain)"/>
    <property type="match status" value="1"/>
</dbReference>
<evidence type="ECO:0000256" key="3">
    <source>
        <dbReference type="ARBA" id="ARBA00022833"/>
    </source>
</evidence>
<feature type="coiled-coil region" evidence="6">
    <location>
        <begin position="89"/>
        <end position="125"/>
    </location>
</feature>
<keyword evidence="1" id="KW-0479">Metal-binding</keyword>
<reference evidence="10" key="2">
    <citation type="submission" date="2010-06" db="EMBL/GenBank/DDBJ databases">
        <authorList>
            <person name="Jiang H."/>
            <person name="Abraham K."/>
            <person name="Ali S."/>
            <person name="Alsbrooks S.L."/>
            <person name="Anim B.N."/>
            <person name="Anosike U.S."/>
            <person name="Attaway T."/>
            <person name="Bandaranaike D.P."/>
            <person name="Battles P.K."/>
            <person name="Bell S.N."/>
            <person name="Bell A.V."/>
            <person name="Beltran B."/>
            <person name="Bickham C."/>
            <person name="Bustamante Y."/>
            <person name="Caleb T."/>
            <person name="Canada A."/>
            <person name="Cardenas V."/>
            <person name="Carter K."/>
            <person name="Chacko J."/>
            <person name="Chandrabose M.N."/>
            <person name="Chavez D."/>
            <person name="Chavez A."/>
            <person name="Chen L."/>
            <person name="Chu H.-S."/>
            <person name="Claassen K.J."/>
            <person name="Cockrell R."/>
            <person name="Collins M."/>
            <person name="Cooper J.A."/>
            <person name="Cree A."/>
            <person name="Curry S.M."/>
            <person name="Da Y."/>
            <person name="Dao M.D."/>
            <person name="Das B."/>
            <person name="Davila M.-L."/>
            <person name="Davy-Carroll L."/>
            <person name="Denson S."/>
            <person name="Dinh H."/>
            <person name="Ebong V.E."/>
            <person name="Edwards J.R."/>
            <person name="Egan A."/>
            <person name="El-Daye J."/>
            <person name="Escobedo L."/>
            <person name="Fernandez S."/>
            <person name="Fernando P.R."/>
            <person name="Flagg N."/>
            <person name="Forbes L.D."/>
            <person name="Fowler R.G."/>
            <person name="Fu Q."/>
            <person name="Gabisi R.A."/>
            <person name="Ganer J."/>
            <person name="Garbino Pronczuk A."/>
            <person name="Garcia R.M."/>
            <person name="Garner T."/>
            <person name="Garrett T.E."/>
            <person name="Gonzalez D.A."/>
            <person name="Hamid H."/>
            <person name="Hawkins E.S."/>
            <person name="Hirani K."/>
            <person name="Hogues M.E."/>
            <person name="Hollins B."/>
            <person name="Hsiao C.-H."/>
            <person name="Jabil R."/>
            <person name="James M.L."/>
            <person name="Jhangiani S.N."/>
            <person name="Johnson B."/>
            <person name="Johnson Q."/>
            <person name="Joshi V."/>
            <person name="Kalu J.B."/>
            <person name="Kam C."/>
            <person name="Kashfia A."/>
            <person name="Keebler J."/>
            <person name="Kisamo H."/>
            <person name="Kovar C.L."/>
            <person name="Lago L.A."/>
            <person name="Lai C.-Y."/>
            <person name="Laidlaw J."/>
            <person name="Lara F."/>
            <person name="Le T.-K."/>
            <person name="Lee S.L."/>
            <person name="Legall F.H."/>
            <person name="Lemon S.J."/>
            <person name="Lewis L.R."/>
            <person name="Li B."/>
            <person name="Liu Y."/>
            <person name="Liu Y.-S."/>
            <person name="Lopez J."/>
            <person name="Lozado R.J."/>
            <person name="Lu J."/>
            <person name="Madu R.C."/>
            <person name="Maheshwari M."/>
            <person name="Maheshwari R."/>
            <person name="Malloy K."/>
            <person name="Martinez E."/>
            <person name="Mathew T."/>
            <person name="Mercado I.C."/>
            <person name="Mercado C."/>
            <person name="Meyer B."/>
            <person name="Montgomery K."/>
            <person name="Morgan M.B."/>
            <person name="Munidasa M."/>
            <person name="Nazareth L.V."/>
            <person name="Nelson J."/>
            <person name="Ng B.M."/>
            <person name="Nguyen N.B."/>
            <person name="Nguyen P.Q."/>
            <person name="Nguyen T."/>
            <person name="Obregon M."/>
            <person name="Okwuonu G.O."/>
            <person name="Onwere C.G."/>
            <person name="Orozco G."/>
            <person name="Parra A."/>
            <person name="Patel S."/>
            <person name="Patil S."/>
            <person name="Perez A."/>
            <person name="Perez Y."/>
            <person name="Pham C."/>
            <person name="Primus E.L."/>
            <person name="Pu L.-L."/>
            <person name="Puazo M."/>
            <person name="Qin X."/>
            <person name="Quiroz J.B."/>
            <person name="Reese J."/>
            <person name="Richards S."/>
            <person name="Rives C.M."/>
            <person name="Robberts R."/>
            <person name="Ruiz S.J."/>
            <person name="Ruiz M.J."/>
            <person name="Santibanez J."/>
            <person name="Schneider B.W."/>
            <person name="Sisson I."/>
            <person name="Smith M."/>
            <person name="Sodergren E."/>
            <person name="Song X.-Z."/>
            <person name="Song B.B."/>
            <person name="Summersgill H."/>
            <person name="Thelus R."/>
            <person name="Thornton R.D."/>
            <person name="Trejos Z.Y."/>
            <person name="Usmani K."/>
            <person name="Vattathil S."/>
            <person name="Villasana D."/>
            <person name="Walker D.L."/>
            <person name="Wang S."/>
            <person name="Wang K."/>
            <person name="White C.S."/>
            <person name="Williams A.C."/>
            <person name="Williamson J."/>
            <person name="Wilson K."/>
            <person name="Woghiren I.O."/>
            <person name="Woodworth J.R."/>
            <person name="Worley K.C."/>
            <person name="Wright R.A."/>
            <person name="Wu W."/>
            <person name="Young L."/>
            <person name="Zhang L."/>
            <person name="Zhang J."/>
            <person name="Zhu Y."/>
            <person name="Muzny D.M."/>
            <person name="Weinstock G."/>
            <person name="Gibbs R.A."/>
        </authorList>
    </citation>
    <scope>NUCLEOTIDE SEQUENCE [LARGE SCALE GENOMIC DNA]</scope>
    <source>
        <strain evidence="10">LSR1</strain>
    </source>
</reference>
<protein>
    <submittedName>
        <fullName evidence="8">ACYPI003781 protein</fullName>
    </submittedName>
</protein>
<evidence type="ECO:0000259" key="7">
    <source>
        <dbReference type="PROSITE" id="PS50950"/>
    </source>
</evidence>
<dbReference type="InterPro" id="IPR006612">
    <property type="entry name" value="THAP_Znf"/>
</dbReference>
<keyword evidence="4 5" id="KW-0238">DNA-binding</keyword>
<dbReference type="Gene3D" id="6.20.210.20">
    <property type="entry name" value="THAP domain"/>
    <property type="match status" value="1"/>
</dbReference>
<accession>C4WVV1</accession>
<dbReference type="GO" id="GO:0003677">
    <property type="term" value="F:DNA binding"/>
    <property type="evidence" value="ECO:0007669"/>
    <property type="project" value="UniProtKB-UniRule"/>
</dbReference>
<evidence type="ECO:0000313" key="8">
    <source>
        <dbReference type="EMBL" id="BAH72021.1"/>
    </source>
</evidence>
<dbReference type="PANTHER" id="PTHR46927">
    <property type="entry name" value="AGAP005574-PA"/>
    <property type="match status" value="1"/>
</dbReference>
<evidence type="ECO:0000256" key="6">
    <source>
        <dbReference type="SAM" id="Coils"/>
    </source>
</evidence>
<dbReference type="SMART" id="SM00692">
    <property type="entry name" value="DM3"/>
    <property type="match status" value="1"/>
</dbReference>
<keyword evidence="6" id="KW-0175">Coiled coil</keyword>
<keyword evidence="10" id="KW-1185">Reference proteome</keyword>
<dbReference type="HOGENOM" id="CLU_1074476_0_0_1"/>
<dbReference type="EMBL" id="AK341691">
    <property type="protein sequence ID" value="BAH72021.1"/>
    <property type="molecule type" value="mRNA"/>
</dbReference>
<evidence type="ECO:0000256" key="4">
    <source>
        <dbReference type="ARBA" id="ARBA00023125"/>
    </source>
</evidence>
<dbReference type="EnsemblMetazoa" id="NM_001162070.2">
    <property type="protein sequence ID" value="NP_001155542.1"/>
    <property type="gene ID" value="LOC100162636"/>
</dbReference>
<dbReference type="AlphaFoldDB" id="C4WVV1"/>
<evidence type="ECO:0000256" key="2">
    <source>
        <dbReference type="ARBA" id="ARBA00022771"/>
    </source>
</evidence>
<evidence type="ECO:0000313" key="9">
    <source>
        <dbReference type="EnsemblMetazoa" id="NP_001155542.1"/>
    </source>
</evidence>
<name>C4WVV1_ACYPI</name>
<dbReference type="GO" id="GO:0008270">
    <property type="term" value="F:zinc ion binding"/>
    <property type="evidence" value="ECO:0007669"/>
    <property type="project" value="UniProtKB-KW"/>
</dbReference>
<dbReference type="InterPro" id="IPR052224">
    <property type="entry name" value="THAP_domain_protein"/>
</dbReference>
<evidence type="ECO:0000313" key="10">
    <source>
        <dbReference type="Proteomes" id="UP000007819"/>
    </source>
</evidence>
<reference evidence="9" key="3">
    <citation type="submission" date="2022-06" db="UniProtKB">
        <authorList>
            <consortium name="EnsemblMetazoa"/>
        </authorList>
    </citation>
    <scope>IDENTIFICATION</scope>
</reference>
<dbReference type="KEGG" id="api:100162636"/>
<keyword evidence="2 5" id="KW-0863">Zinc-finger</keyword>
<sequence length="259" mass="29954">MVHKCCVAGCREKYVKGLSLFKVPFHDAIRSKKWMNVIGINETRNKNYFVCEKHFKSCDFNHNGVGVNVKKLKLSAVPSLFLPVIEIVNEEYEHRHNNMELSVDFEEIELKNDNLTNENLALNRNEINDSICNENSPTKINDGTSKLLLPQSLSSCQEIFCVNCNIRQNILKTRQYYLKKLAEIKEEESKLPLSCPCENNENLKSNKQLMTPLDKICNYNFSTRSPKSHARRAFILDHSYTSTPSKLIKHKNENTKKEN</sequence>
<dbReference type="SMART" id="SM00980">
    <property type="entry name" value="THAP"/>
    <property type="match status" value="1"/>
</dbReference>
<keyword evidence="3" id="KW-0862">Zinc</keyword>
<evidence type="ECO:0000256" key="5">
    <source>
        <dbReference type="PROSITE-ProRule" id="PRU00309"/>
    </source>
</evidence>
<dbReference type="OrthoDB" id="6603035at2759"/>
<dbReference type="InterPro" id="IPR038441">
    <property type="entry name" value="THAP_Znf_sf"/>
</dbReference>
<feature type="domain" description="THAP-type" evidence="7">
    <location>
        <begin position="1"/>
        <end position="81"/>
    </location>
</feature>
<evidence type="ECO:0000256" key="1">
    <source>
        <dbReference type="ARBA" id="ARBA00022723"/>
    </source>
</evidence>